<protein>
    <submittedName>
        <fullName evidence="1">Uncharacterized protein</fullName>
    </submittedName>
</protein>
<dbReference type="Proteomes" id="UP001201812">
    <property type="component" value="Unassembled WGS sequence"/>
</dbReference>
<accession>A0AAD4R2V2</accession>
<dbReference type="EMBL" id="JAKKPZ010000053">
    <property type="protein sequence ID" value="KAI1705768.1"/>
    <property type="molecule type" value="Genomic_DNA"/>
</dbReference>
<name>A0AAD4R2V2_9BILA</name>
<proteinExistence type="predicted"/>
<organism evidence="1 2">
    <name type="scientific">Ditylenchus destructor</name>
    <dbReference type="NCBI Taxonomy" id="166010"/>
    <lineage>
        <taxon>Eukaryota</taxon>
        <taxon>Metazoa</taxon>
        <taxon>Ecdysozoa</taxon>
        <taxon>Nematoda</taxon>
        <taxon>Chromadorea</taxon>
        <taxon>Rhabditida</taxon>
        <taxon>Tylenchina</taxon>
        <taxon>Tylenchomorpha</taxon>
        <taxon>Sphaerularioidea</taxon>
        <taxon>Anguinidae</taxon>
        <taxon>Anguininae</taxon>
        <taxon>Ditylenchus</taxon>
    </lineage>
</organism>
<dbReference type="AlphaFoldDB" id="A0AAD4R2V2"/>
<comment type="caution">
    <text evidence="1">The sequence shown here is derived from an EMBL/GenBank/DDBJ whole genome shotgun (WGS) entry which is preliminary data.</text>
</comment>
<keyword evidence="2" id="KW-1185">Reference proteome</keyword>
<evidence type="ECO:0000313" key="1">
    <source>
        <dbReference type="EMBL" id="KAI1705768.1"/>
    </source>
</evidence>
<reference evidence="1" key="1">
    <citation type="submission" date="2022-01" db="EMBL/GenBank/DDBJ databases">
        <title>Genome Sequence Resource for Two Populations of Ditylenchus destructor, the Migratory Endoparasitic Phytonematode.</title>
        <authorList>
            <person name="Zhang H."/>
            <person name="Lin R."/>
            <person name="Xie B."/>
        </authorList>
    </citation>
    <scope>NUCLEOTIDE SEQUENCE</scope>
    <source>
        <strain evidence="1">BazhouSP</strain>
    </source>
</reference>
<gene>
    <name evidence="1" type="ORF">DdX_13379</name>
</gene>
<evidence type="ECO:0000313" key="2">
    <source>
        <dbReference type="Proteomes" id="UP001201812"/>
    </source>
</evidence>
<sequence>MALQTGPITRRWRIVVQGRRWINSCKDGCRCNISHKRAKTDVNRAAVVLWGNVRSVHTAASPRHSFGCFQRIYDGCREKEKGNRRVQLSAYYWAAASGFQQLWWRREATSAADQATIQKQLLVVLLLLNLFSF</sequence>